<dbReference type="PANTHER" id="PTHR47718:SF13">
    <property type="entry name" value="OS09G0290500 PROTEIN"/>
    <property type="match status" value="1"/>
</dbReference>
<protein>
    <recommendedName>
        <fullName evidence="2">FAR1 domain-containing protein</fullName>
    </recommendedName>
</protein>
<reference evidence="3 4" key="1">
    <citation type="journal article" date="2023" name="G3 (Bethesda)">
        <title>A chromosome-length genome assembly and annotation of blackberry (Rubus argutus, cv. 'Hillquist').</title>
        <authorList>
            <person name="Bruna T."/>
            <person name="Aryal R."/>
            <person name="Dudchenko O."/>
            <person name="Sargent D.J."/>
            <person name="Mead D."/>
            <person name="Buti M."/>
            <person name="Cavallini A."/>
            <person name="Hytonen T."/>
            <person name="Andres J."/>
            <person name="Pham M."/>
            <person name="Weisz D."/>
            <person name="Mascagni F."/>
            <person name="Usai G."/>
            <person name="Natali L."/>
            <person name="Bassil N."/>
            <person name="Fernandez G.E."/>
            <person name="Lomsadze A."/>
            <person name="Armour M."/>
            <person name="Olukolu B."/>
            <person name="Poorten T."/>
            <person name="Britton C."/>
            <person name="Davik J."/>
            <person name="Ashrafi H."/>
            <person name="Aiden E.L."/>
            <person name="Borodovsky M."/>
            <person name="Worthington M."/>
        </authorList>
    </citation>
    <scope>NUCLEOTIDE SEQUENCE [LARGE SCALE GENOMIC DNA]</scope>
    <source>
        <strain evidence="3">PI 553951</strain>
    </source>
</reference>
<dbReference type="Proteomes" id="UP001457282">
    <property type="component" value="Unassembled WGS sequence"/>
</dbReference>
<feature type="region of interest" description="Disordered" evidence="1">
    <location>
        <begin position="19"/>
        <end position="38"/>
    </location>
</feature>
<dbReference type="PANTHER" id="PTHR47718">
    <property type="entry name" value="OS01G0519700 PROTEIN"/>
    <property type="match status" value="1"/>
</dbReference>
<keyword evidence="4" id="KW-1185">Reference proteome</keyword>
<comment type="caution">
    <text evidence="3">The sequence shown here is derived from an EMBL/GenBank/DDBJ whole genome shotgun (WGS) entry which is preliminary data.</text>
</comment>
<dbReference type="InterPro" id="IPR004330">
    <property type="entry name" value="FAR1_DNA_bnd_dom"/>
</dbReference>
<accession>A0AAW1XV84</accession>
<evidence type="ECO:0000313" key="3">
    <source>
        <dbReference type="EMBL" id="KAK9940000.1"/>
    </source>
</evidence>
<dbReference type="EMBL" id="JBEDUW010000003">
    <property type="protein sequence ID" value="KAK9940000.1"/>
    <property type="molecule type" value="Genomic_DNA"/>
</dbReference>
<name>A0AAW1XV84_RUBAR</name>
<feature type="domain" description="FAR1" evidence="2">
    <location>
        <begin position="71"/>
        <end position="140"/>
    </location>
</feature>
<organism evidence="3 4">
    <name type="scientific">Rubus argutus</name>
    <name type="common">Southern blackberry</name>
    <dbReference type="NCBI Taxonomy" id="59490"/>
    <lineage>
        <taxon>Eukaryota</taxon>
        <taxon>Viridiplantae</taxon>
        <taxon>Streptophyta</taxon>
        <taxon>Embryophyta</taxon>
        <taxon>Tracheophyta</taxon>
        <taxon>Spermatophyta</taxon>
        <taxon>Magnoliopsida</taxon>
        <taxon>eudicotyledons</taxon>
        <taxon>Gunneridae</taxon>
        <taxon>Pentapetalae</taxon>
        <taxon>rosids</taxon>
        <taxon>fabids</taxon>
        <taxon>Rosales</taxon>
        <taxon>Rosaceae</taxon>
        <taxon>Rosoideae</taxon>
        <taxon>Rosoideae incertae sedis</taxon>
        <taxon>Rubus</taxon>
    </lineage>
</organism>
<sequence>MNFEHQSSIDGQYIEVESAHKDSTDTQHEERVNIGNNNFTSTNSVRENFAELTENDVVGREFATLEDAEKWYMTYGTALGFGTRLQMASKGFGRITRRRIVCNKEGKREAKWLEKKDRVRNAKRETRCNCLAACCFSFNKDKDVGHVTAMRTCSISTSKAYDYLVKSSGGFQFVGYTSKDLFNKIEANRRAKLINGDAQNVIDYMNEKATDDPGFMCKFGVDEEGRLGNIFWRDSTSLYDFTCFGDVLTRL</sequence>
<evidence type="ECO:0000256" key="1">
    <source>
        <dbReference type="SAM" id="MobiDB-lite"/>
    </source>
</evidence>
<feature type="compositionally biased region" description="Basic and acidic residues" evidence="1">
    <location>
        <begin position="19"/>
        <end position="32"/>
    </location>
</feature>
<dbReference type="AlphaFoldDB" id="A0AAW1XV84"/>
<dbReference type="Pfam" id="PF03101">
    <property type="entry name" value="FAR1"/>
    <property type="match status" value="1"/>
</dbReference>
<proteinExistence type="predicted"/>
<evidence type="ECO:0000259" key="2">
    <source>
        <dbReference type="Pfam" id="PF03101"/>
    </source>
</evidence>
<gene>
    <name evidence="3" type="ORF">M0R45_016678</name>
</gene>
<evidence type="ECO:0000313" key="4">
    <source>
        <dbReference type="Proteomes" id="UP001457282"/>
    </source>
</evidence>